<dbReference type="PANTHER" id="PTHR34595">
    <property type="entry name" value="BLR5612 PROTEIN"/>
    <property type="match status" value="1"/>
</dbReference>
<reference evidence="3" key="1">
    <citation type="submission" date="2020-12" db="EMBL/GenBank/DDBJ databases">
        <title>GES Beta-lactamases isolated from hospital effluents in Brazil.</title>
        <authorList>
            <person name="Conte D."/>
            <person name="Mesa D."/>
            <person name="Palmeiro J.K."/>
            <person name="Dalla-Costa L.M."/>
        </authorList>
    </citation>
    <scope>NUCLEOTIDE SEQUENCE [LARGE SCALE GENOMIC DNA]</scope>
    <source>
        <strain evidence="3">Aero21</strain>
    </source>
</reference>
<protein>
    <submittedName>
        <fullName evidence="2">Alpha-E domain-containing protein</fullName>
    </submittedName>
</protein>
<dbReference type="PANTHER" id="PTHR34595:SF7">
    <property type="entry name" value="SLL1039 PROTEIN"/>
    <property type="match status" value="1"/>
</dbReference>
<accession>A0A3G9IPJ3</accession>
<feature type="domain" description="DUF403" evidence="1">
    <location>
        <begin position="1"/>
        <end position="305"/>
    </location>
</feature>
<organism evidence="2 5">
    <name type="scientific">Aeromonas caviae</name>
    <name type="common">Aeromonas punctata</name>
    <dbReference type="NCBI Taxonomy" id="648"/>
    <lineage>
        <taxon>Bacteria</taxon>
        <taxon>Pseudomonadati</taxon>
        <taxon>Pseudomonadota</taxon>
        <taxon>Gammaproteobacteria</taxon>
        <taxon>Aeromonadales</taxon>
        <taxon>Aeromonadaceae</taxon>
        <taxon>Aeromonas</taxon>
    </lineage>
</organism>
<gene>
    <name evidence="3" type="ORF">JC965_23090</name>
    <name evidence="2" type="ORF">N5I20_10325</name>
    <name evidence="4" type="ORF">OJY61_09260</name>
</gene>
<dbReference type="EMBL" id="JAOCIZ010000034">
    <property type="protein sequence ID" value="MDH1505454.1"/>
    <property type="molecule type" value="Genomic_DNA"/>
</dbReference>
<reference evidence="2" key="2">
    <citation type="submission" date="2022-09" db="EMBL/GenBank/DDBJ databases">
        <title>Intensive care unit water sources are persistently colonized with multi-drug resistant bacteria and are the site of extensive horizontal gene transfer of antibiotic resistance genes.</title>
        <authorList>
            <person name="Diorio-Toth L."/>
        </authorList>
    </citation>
    <scope>NUCLEOTIDE SEQUENCE</scope>
    <source>
        <strain evidence="2">GD03710</strain>
    </source>
</reference>
<evidence type="ECO:0000313" key="5">
    <source>
        <dbReference type="Proteomes" id="UP001161704"/>
    </source>
</evidence>
<evidence type="ECO:0000313" key="3">
    <source>
        <dbReference type="EMBL" id="QQA60778.1"/>
    </source>
</evidence>
<dbReference type="RefSeq" id="WP_010674396.1">
    <property type="nucleotide sequence ID" value="NZ_AP019195.1"/>
</dbReference>
<evidence type="ECO:0000313" key="2">
    <source>
        <dbReference type="EMBL" id="MDH1505454.1"/>
    </source>
</evidence>
<name>A0A3G9IPJ3_AERCA</name>
<dbReference type="GeneID" id="69410872"/>
<dbReference type="AlphaFoldDB" id="A0A3G9IPJ3"/>
<sequence>MLSRTASELYWMSRHLERAENTARMLDVTQTMSLMPSIDADHSELVAPLTISGTHEPFLARYGQVNMENLLQFFCFDEENPSSIFSCLRMARDNAHAVRGKIPGEVWESINAAWIEIRRRRQAGLSSGQAQEFFDWIKERSHQFRGATYGTIMRGDVLWFLRLGTFIERADNTARILTVKYQVIREDEDSVREFYRWNALLRSVGAYEAHQTLYKTLSHASIAELLILRNEVPRSLRACLDEMELILAQIEGNAGQTPRRLTTILNAHLTYGAIDDVFALGMQEYLSDFLSDIGAIGQSIHAAYLEVL</sequence>
<dbReference type="Proteomes" id="UP001163285">
    <property type="component" value="Chromosome"/>
</dbReference>
<dbReference type="Pfam" id="PF04168">
    <property type="entry name" value="Alpha-E"/>
    <property type="match status" value="1"/>
</dbReference>
<evidence type="ECO:0000313" key="4">
    <source>
        <dbReference type="EMBL" id="UZC88075.2"/>
    </source>
</evidence>
<dbReference type="InterPro" id="IPR007296">
    <property type="entry name" value="DUF403"/>
</dbReference>
<dbReference type="KEGG" id="acav:VI35_08285"/>
<evidence type="ECO:0000259" key="1">
    <source>
        <dbReference type="Pfam" id="PF04168"/>
    </source>
</evidence>
<reference evidence="4" key="3">
    <citation type="submission" date="2023-04" db="EMBL/GenBank/DDBJ databases">
        <title>Whole Genome Sequence of Multi-drug resistant Aeromonas caviae as a gut pathogen in newborn.</title>
        <authorList>
            <person name="Jadhav S.V."/>
            <person name="Saroj S.D."/>
            <person name="Saha U.B."/>
            <person name="Sen S."/>
            <person name="Kher A."/>
        </authorList>
    </citation>
    <scope>NUCLEOTIDE SEQUENCE</scope>
    <source>
        <strain evidence="4">SVJ23</strain>
    </source>
</reference>
<proteinExistence type="predicted"/>
<dbReference type="EMBL" id="CP065937">
    <property type="protein sequence ID" value="QQA60778.1"/>
    <property type="molecule type" value="Genomic_DNA"/>
</dbReference>
<dbReference type="InterPro" id="IPR051680">
    <property type="entry name" value="ATP-dep_Glu-Cys_Ligase-2"/>
</dbReference>
<dbReference type="EMBL" id="CP110176">
    <property type="protein sequence ID" value="UZC88075.2"/>
    <property type="molecule type" value="Genomic_DNA"/>
</dbReference>
<dbReference type="Proteomes" id="UP001161704">
    <property type="component" value="Unassembled WGS sequence"/>
</dbReference>